<accession>A0A8S5MH19</accession>
<sequence>MNNEELQEDNDFRFRIFEKIEDKKPYETEKYRDYLYINYLGQTWFLDAYSEKGAEEIYKRGLVFKTEEEAEHYDKERQLIQKMKDWAIEHREGLKGRYFPRWYIKYDYQDECFVYMFLAYEQFSILPCFISRDLAEQFIEEFGDEIKEVLC</sequence>
<dbReference type="EMBL" id="BK014899">
    <property type="protein sequence ID" value="DAD81343.1"/>
    <property type="molecule type" value="Genomic_DNA"/>
</dbReference>
<reference evidence="1" key="1">
    <citation type="journal article" date="2021" name="Proc. Natl. Acad. Sci. U.S.A.">
        <title>A Catalog of Tens of Thousands of Viruses from Human Metagenomes Reveals Hidden Associations with Chronic Diseases.</title>
        <authorList>
            <person name="Tisza M.J."/>
            <person name="Buck C.B."/>
        </authorList>
    </citation>
    <scope>NUCLEOTIDE SEQUENCE</scope>
    <source>
        <strain evidence="1">CtHl62</strain>
    </source>
</reference>
<protein>
    <submittedName>
        <fullName evidence="1">Uncharacterized protein</fullName>
    </submittedName>
</protein>
<proteinExistence type="predicted"/>
<organism evidence="1">
    <name type="scientific">Siphoviridae sp. ctHl62</name>
    <dbReference type="NCBI Taxonomy" id="2826235"/>
    <lineage>
        <taxon>Viruses</taxon>
        <taxon>Duplodnaviria</taxon>
        <taxon>Heunggongvirae</taxon>
        <taxon>Uroviricota</taxon>
        <taxon>Caudoviricetes</taxon>
    </lineage>
</organism>
<evidence type="ECO:0000313" key="1">
    <source>
        <dbReference type="EMBL" id="DAD81343.1"/>
    </source>
</evidence>
<name>A0A8S5MH19_9CAUD</name>